<feature type="transmembrane region" description="Helical" evidence="12">
    <location>
        <begin position="389"/>
        <end position="413"/>
    </location>
</feature>
<evidence type="ECO:0000256" key="5">
    <source>
        <dbReference type="ARBA" id="ARBA00022692"/>
    </source>
</evidence>
<proteinExistence type="inferred from homology"/>
<dbReference type="Pfam" id="PF00474">
    <property type="entry name" value="SSF"/>
    <property type="match status" value="1"/>
</dbReference>
<dbReference type="Gene3D" id="1.20.1730.10">
    <property type="entry name" value="Sodium/glucose cotransporter"/>
    <property type="match status" value="1"/>
</dbReference>
<evidence type="ECO:0000256" key="11">
    <source>
        <dbReference type="RuleBase" id="RU362091"/>
    </source>
</evidence>
<organism evidence="13 14">
    <name type="scientific">Woeseia oceani</name>
    <dbReference type="NCBI Taxonomy" id="1548547"/>
    <lineage>
        <taxon>Bacteria</taxon>
        <taxon>Pseudomonadati</taxon>
        <taxon>Pseudomonadota</taxon>
        <taxon>Gammaproteobacteria</taxon>
        <taxon>Woeseiales</taxon>
        <taxon>Woeseiaceae</taxon>
        <taxon>Woeseia</taxon>
    </lineage>
</organism>
<dbReference type="InterPro" id="IPR051163">
    <property type="entry name" value="Sodium:Solute_Symporter_SSF"/>
</dbReference>
<evidence type="ECO:0000256" key="10">
    <source>
        <dbReference type="ARBA" id="ARBA00023201"/>
    </source>
</evidence>
<dbReference type="Proteomes" id="UP000092695">
    <property type="component" value="Chromosome"/>
</dbReference>
<evidence type="ECO:0000256" key="1">
    <source>
        <dbReference type="ARBA" id="ARBA00004651"/>
    </source>
</evidence>
<keyword evidence="10" id="KW-0739">Sodium transport</keyword>
<evidence type="ECO:0008006" key="15">
    <source>
        <dbReference type="Google" id="ProtNLM"/>
    </source>
</evidence>
<feature type="transmembrane region" description="Helical" evidence="12">
    <location>
        <begin position="444"/>
        <end position="465"/>
    </location>
</feature>
<keyword evidence="7" id="KW-0915">Sodium</keyword>
<dbReference type="PANTHER" id="PTHR42985:SF47">
    <property type="entry name" value="INTEGRAL MEMBRANE TRANSPORT PROTEIN"/>
    <property type="match status" value="1"/>
</dbReference>
<feature type="transmembrane region" description="Helical" evidence="12">
    <location>
        <begin position="364"/>
        <end position="383"/>
    </location>
</feature>
<feature type="transmembrane region" description="Helical" evidence="12">
    <location>
        <begin position="256"/>
        <end position="285"/>
    </location>
</feature>
<dbReference type="AlphaFoldDB" id="A0A193LKF8"/>
<dbReference type="NCBIfam" id="TIGR00813">
    <property type="entry name" value="sss"/>
    <property type="match status" value="1"/>
</dbReference>
<comment type="similarity">
    <text evidence="2 11">Belongs to the sodium:solute symporter (SSF) (TC 2.A.21) family.</text>
</comment>
<dbReference type="STRING" id="1548547.BA177_01805"/>
<dbReference type="PANTHER" id="PTHR42985">
    <property type="entry name" value="SODIUM-COUPLED MONOCARBOXYLATE TRANSPORTER"/>
    <property type="match status" value="1"/>
</dbReference>
<feature type="transmembrane region" description="Helical" evidence="12">
    <location>
        <begin position="130"/>
        <end position="156"/>
    </location>
</feature>
<dbReference type="PROSITE" id="PS50283">
    <property type="entry name" value="NA_SOLUT_SYMP_3"/>
    <property type="match status" value="1"/>
</dbReference>
<dbReference type="PRINTS" id="PR00173">
    <property type="entry name" value="EDTRNSPORT"/>
</dbReference>
<evidence type="ECO:0000313" key="14">
    <source>
        <dbReference type="Proteomes" id="UP000092695"/>
    </source>
</evidence>
<accession>A0A193LKF8</accession>
<keyword evidence="9 12" id="KW-0472">Membrane</keyword>
<evidence type="ECO:0000256" key="9">
    <source>
        <dbReference type="ARBA" id="ARBA00023136"/>
    </source>
</evidence>
<keyword evidence="5 12" id="KW-0812">Transmembrane</keyword>
<gene>
    <name evidence="13" type="ORF">BA177_01805</name>
</gene>
<feature type="transmembrane region" description="Helical" evidence="12">
    <location>
        <begin position="30"/>
        <end position="50"/>
    </location>
</feature>
<keyword evidence="8" id="KW-0406">Ion transport</keyword>
<dbReference type="GO" id="GO:0005886">
    <property type="term" value="C:plasma membrane"/>
    <property type="evidence" value="ECO:0007669"/>
    <property type="project" value="UniProtKB-SubCell"/>
</dbReference>
<sequence length="485" mass="51361">MLLVLAIGLWIGRGKQSSADYFLGNRSMPSAALLLSIVATETSTVTFLSIPGITAAAGGNLTFLQITIGYIVGRLFVVFVLLPLYFQGKPFTAYEVLETRFGRLSRRMVSTLFLVTRNAGDSLRLFLTALALQIVLGLDLTMSVIAIGSVTILYTFIGGAKSVIWNDCIQFIIYMLGAAIAAVIITDAVPGGLGDIIALAEAGDKFRFLDFNPSLVHPTMTFWAGLAGGAFLTAATHGTDQLMVQRYLSAKSQRGAAIALGLSGFIVLLQFAVFLLIGIGLAALFQTTGVTGGEQAMKSDQLFAYFIVNYMPVGLLGLTLAAVFAAAMSTLSSSLNASAAVFMNDLYKRSRQREPGSEMRANRTATIFFGIVQTGLAILFGMLESSESIVANVLKVAGFAIGPVLGMYFLAVFTTRVQQAHALAGFVTGVVVLSLVAFGSNVFWAWYALIGSLVTLAAGQLACVLDTRSLPMSETSGSPDKNSAT</sequence>
<dbReference type="GO" id="GO:0006814">
    <property type="term" value="P:sodium ion transport"/>
    <property type="evidence" value="ECO:0007669"/>
    <property type="project" value="UniProtKB-KW"/>
</dbReference>
<evidence type="ECO:0000256" key="8">
    <source>
        <dbReference type="ARBA" id="ARBA00023065"/>
    </source>
</evidence>
<evidence type="ECO:0000256" key="6">
    <source>
        <dbReference type="ARBA" id="ARBA00022989"/>
    </source>
</evidence>
<dbReference type="KEGG" id="woc:BA177_01805"/>
<dbReference type="CDD" id="cd11493">
    <property type="entry name" value="SLC5sbd_NIS-like_u1"/>
    <property type="match status" value="1"/>
</dbReference>
<feature type="transmembrane region" description="Helical" evidence="12">
    <location>
        <begin position="420"/>
        <end position="438"/>
    </location>
</feature>
<comment type="subcellular location">
    <subcellularLocation>
        <location evidence="1">Cell membrane</location>
        <topology evidence="1">Multi-pass membrane protein</topology>
    </subcellularLocation>
</comment>
<keyword evidence="4" id="KW-1003">Cell membrane</keyword>
<protein>
    <recommendedName>
        <fullName evidence="15">Sodium:solute symporter</fullName>
    </recommendedName>
</protein>
<feature type="transmembrane region" description="Helical" evidence="12">
    <location>
        <begin position="168"/>
        <end position="185"/>
    </location>
</feature>
<dbReference type="InterPro" id="IPR001734">
    <property type="entry name" value="Na/solute_symporter"/>
</dbReference>
<keyword evidence="6 12" id="KW-1133">Transmembrane helix</keyword>
<keyword evidence="14" id="KW-1185">Reference proteome</keyword>
<feature type="transmembrane region" description="Helical" evidence="12">
    <location>
        <begin position="215"/>
        <end position="235"/>
    </location>
</feature>
<feature type="transmembrane region" description="Helical" evidence="12">
    <location>
        <begin position="62"/>
        <end position="86"/>
    </location>
</feature>
<evidence type="ECO:0000256" key="12">
    <source>
        <dbReference type="SAM" id="Phobius"/>
    </source>
</evidence>
<evidence type="ECO:0000313" key="13">
    <source>
        <dbReference type="EMBL" id="ANO52913.1"/>
    </source>
</evidence>
<dbReference type="GO" id="GO:0015293">
    <property type="term" value="F:symporter activity"/>
    <property type="evidence" value="ECO:0007669"/>
    <property type="project" value="TreeGrafter"/>
</dbReference>
<dbReference type="EMBL" id="CP016268">
    <property type="protein sequence ID" value="ANO52913.1"/>
    <property type="molecule type" value="Genomic_DNA"/>
</dbReference>
<evidence type="ECO:0000256" key="7">
    <source>
        <dbReference type="ARBA" id="ARBA00023053"/>
    </source>
</evidence>
<dbReference type="InterPro" id="IPR038377">
    <property type="entry name" value="Na/Glc_symporter_sf"/>
</dbReference>
<reference evidence="13 14" key="1">
    <citation type="submission" date="2016-06" db="EMBL/GenBank/DDBJ databases">
        <title>Complete genome sequence of a deep-branching marine Gamma Proteobacterium Woeseia oceani type strain XK5.</title>
        <authorList>
            <person name="Mu D."/>
            <person name="Du Z."/>
        </authorList>
    </citation>
    <scope>NUCLEOTIDE SEQUENCE [LARGE SCALE GENOMIC DNA]</scope>
    <source>
        <strain evidence="13 14">XK5</strain>
    </source>
</reference>
<evidence type="ECO:0000256" key="2">
    <source>
        <dbReference type="ARBA" id="ARBA00006434"/>
    </source>
</evidence>
<keyword evidence="3" id="KW-0813">Transport</keyword>
<evidence type="ECO:0000256" key="3">
    <source>
        <dbReference type="ARBA" id="ARBA00022448"/>
    </source>
</evidence>
<evidence type="ECO:0000256" key="4">
    <source>
        <dbReference type="ARBA" id="ARBA00022475"/>
    </source>
</evidence>
<name>A0A193LKF8_9GAMM</name>